<dbReference type="GO" id="GO:0009297">
    <property type="term" value="P:pilus assembly"/>
    <property type="evidence" value="ECO:0007669"/>
    <property type="project" value="InterPro"/>
</dbReference>
<dbReference type="PANTHER" id="PTHR30451:SF5">
    <property type="entry name" value="SLR0019 PROTEIN"/>
    <property type="match status" value="1"/>
</dbReference>
<evidence type="ECO:0000313" key="1">
    <source>
        <dbReference type="EMBL" id="GGX39611.1"/>
    </source>
</evidence>
<reference evidence="1" key="1">
    <citation type="journal article" date="2014" name="Int. J. Syst. Evol. Microbiol.">
        <title>Complete genome sequence of Corynebacterium casei LMG S-19264T (=DSM 44701T), isolated from a smear-ripened cheese.</title>
        <authorList>
            <consortium name="US DOE Joint Genome Institute (JGI-PGF)"/>
            <person name="Walter F."/>
            <person name="Albersmeier A."/>
            <person name="Kalinowski J."/>
            <person name="Ruckert C."/>
        </authorList>
    </citation>
    <scope>NUCLEOTIDE SEQUENCE</scope>
    <source>
        <strain evidence="1">KCTC 22169</strain>
    </source>
</reference>
<evidence type="ECO:0000313" key="2">
    <source>
        <dbReference type="Proteomes" id="UP000626148"/>
    </source>
</evidence>
<organism evidence="1 2">
    <name type="scientific">Saccharospirillum salsuginis</name>
    <dbReference type="NCBI Taxonomy" id="418750"/>
    <lineage>
        <taxon>Bacteria</taxon>
        <taxon>Pseudomonadati</taxon>
        <taxon>Pseudomonadota</taxon>
        <taxon>Gammaproteobacteria</taxon>
        <taxon>Oceanospirillales</taxon>
        <taxon>Saccharospirillaceae</taxon>
        <taxon>Saccharospirillum</taxon>
    </lineage>
</organism>
<dbReference type="EMBL" id="BMXR01000001">
    <property type="protein sequence ID" value="GGX39611.1"/>
    <property type="molecule type" value="Genomic_DNA"/>
</dbReference>
<name>A0A918K1A7_9GAMM</name>
<dbReference type="GO" id="GO:0015473">
    <property type="term" value="F:fimbrial usher porin activity"/>
    <property type="evidence" value="ECO:0007669"/>
    <property type="project" value="InterPro"/>
</dbReference>
<dbReference type="Proteomes" id="UP000626148">
    <property type="component" value="Unassembled WGS sequence"/>
</dbReference>
<reference evidence="1" key="2">
    <citation type="submission" date="2020-09" db="EMBL/GenBank/DDBJ databases">
        <authorList>
            <person name="Sun Q."/>
            <person name="Kim S."/>
        </authorList>
    </citation>
    <scope>NUCLEOTIDE SEQUENCE</scope>
    <source>
        <strain evidence="1">KCTC 22169</strain>
    </source>
</reference>
<sequence>MAVVSVCLSLAVLAENPPPMSEDTGDRPRPIRVQWVTLGSGERALPLAQLAEFGWALPNEGEYPVLESGQSRVIPLSALEEPLMRVNEREGDVSFQADDLIPTGNADRRDWSVPVVLNDQAPTQPLTLVRRQGRYFLPVETIEALNLDRAAVDSEFDGLYALDALSDGFFWLDLSRPRLTLWVQPGRFNTYVIERQRADPLVPQSGYSAVFDYRLTEGVDADATRWRTAYLDGAVSVGTAYCESQHLYRSRTEILGRLGSRCVLDRPRSLLSLVVGDTLTSSQVLGQTVSYGGVRIGTNTQLAPSWVTRPRPSLRGSVLTPAMLEVWINRNLVTRQDIPPGPFRLTGLPAASGVSEILSQVKESDGVPVTQRFSFYSDPSLLAEGLRDWSLSYGHRRIGTVDGRIQYDEDPFALLSGRYGLTNRLTVGGRAELLPEGWVNGLSGYLGLGPLGMLDLGGAASVEQSGSVGTTWLWGYSRRTSSLSFRIQEQRTDEGFIQLGIGNPNREPELDQRVTLGWSVRKGVSLSLGRFRRDYRDRDDQLYHSATLGLTMAGKGSLRFNVQDQIRPEPERRYSLAFTLSLGKGKTLSATASGDQLADRGVTYQYNAPNDGGYGYRLHAGVRNEVPEQDAELTLDGRLASLRVVGRRQEREVSGFAELSGALVFNETGPHLSRNPAGSYTVVDAGVPDIRVYKNNRLAGTTGPDGRIVVPGLKPYSRNRLRLASEDLPPSASLDEPGRQLVPGNRQVLTARFPVRFERTVQATLVNAEQEPLPAGTVVRVEGMDESLTLGHEGLFYVDVGPAQALQGQARTGDGQVCEFRVDLSGVDAYPANVGTLSCRSR</sequence>
<dbReference type="AlphaFoldDB" id="A0A918K1A7"/>
<gene>
    <name evidence="1" type="ORF">GCM10007392_02580</name>
</gene>
<dbReference type="GO" id="GO:0009279">
    <property type="term" value="C:cell outer membrane"/>
    <property type="evidence" value="ECO:0007669"/>
    <property type="project" value="TreeGrafter"/>
</dbReference>
<dbReference type="Gene3D" id="2.60.40.2610">
    <property type="entry name" value="Outer membrane usher protein FimD, plug domain"/>
    <property type="match status" value="1"/>
</dbReference>
<dbReference type="RefSeq" id="WP_189606686.1">
    <property type="nucleotide sequence ID" value="NZ_BMXR01000001.1"/>
</dbReference>
<protein>
    <recommendedName>
        <fullName evidence="3">Outer membrane usher protein</fullName>
    </recommendedName>
</protein>
<dbReference type="InterPro" id="IPR000015">
    <property type="entry name" value="Fimb_usher"/>
</dbReference>
<proteinExistence type="predicted"/>
<evidence type="ECO:0008006" key="3">
    <source>
        <dbReference type="Google" id="ProtNLM"/>
    </source>
</evidence>
<keyword evidence="2" id="KW-1185">Reference proteome</keyword>
<accession>A0A918K1A7</accession>
<comment type="caution">
    <text evidence="1">The sequence shown here is derived from an EMBL/GenBank/DDBJ whole genome shotgun (WGS) entry which is preliminary data.</text>
</comment>
<dbReference type="PANTHER" id="PTHR30451">
    <property type="entry name" value="OUTER MEMBRANE USHER PROTEIN"/>
    <property type="match status" value="1"/>
</dbReference>
<dbReference type="Pfam" id="PF00577">
    <property type="entry name" value="Usher"/>
    <property type="match status" value="1"/>
</dbReference>
<dbReference type="InterPro" id="IPR042186">
    <property type="entry name" value="FimD_plug_dom"/>
</dbReference>
<dbReference type="Gene3D" id="2.60.40.3110">
    <property type="match status" value="1"/>
</dbReference>